<keyword evidence="1" id="KW-0812">Transmembrane</keyword>
<dbReference type="Proteomes" id="UP000663834">
    <property type="component" value="Unassembled WGS sequence"/>
</dbReference>
<dbReference type="EMBL" id="CAJNRF010003903">
    <property type="protein sequence ID" value="CAF2053754.1"/>
    <property type="molecule type" value="Genomic_DNA"/>
</dbReference>
<keyword evidence="8" id="KW-1185">Reference proteome</keyword>
<dbReference type="EMBL" id="CAJNOW010005022">
    <property type="protein sequence ID" value="CAF1436739.1"/>
    <property type="molecule type" value="Genomic_DNA"/>
</dbReference>
<sequence length="492" mass="56319">MSWLSFVLLCYKSTFILSQSPPLLLLVSFDGFRFDYPQLYGPLQHFSRLEEQGVHAHSMIPTFTTATFPNHYTLITGLYEEVHGLVSDQIYDSTTNSTFQISGNMTNQWWPFKTIWTINEQRPEGRSGVIGWPQNQIFVSKFEPYRKERSFKDSTDQMLNWFNDPEEPINFGAIYFPEPELTGRQTGPYSDKMNDTIKLCDNNLGYLLNEIDRNSYLKQNLHLIITSDHGMEQINGTDKPIYLEDYVDMKKLKAFGTETVLNIFLNSNDDINDVYRNLSQIPHTTIYRKQDIPARYHYTNNSRIGNLIIIVDPGYELHRRSFHGGIIANLSTIHGNHGYDNQMNSMKTIFYASGRQLRDNFTLSNTATLHNVDIFALMCLILNITKCPPSNGSLANIQPFLKDPTRVLGIIEKDPGKSQDGSMSLVIYLLVLVSFVLILIMAVVWSGVSFRNASAISRATHLDPLTIAEQNQYKFTQINDMKLNRTIGDDNL</sequence>
<organism evidence="6 8">
    <name type="scientific">Rotaria magnacalcarata</name>
    <dbReference type="NCBI Taxonomy" id="392030"/>
    <lineage>
        <taxon>Eukaryota</taxon>
        <taxon>Metazoa</taxon>
        <taxon>Spiralia</taxon>
        <taxon>Gnathifera</taxon>
        <taxon>Rotifera</taxon>
        <taxon>Eurotatoria</taxon>
        <taxon>Bdelloidea</taxon>
        <taxon>Philodinida</taxon>
        <taxon>Philodinidae</taxon>
        <taxon>Rotaria</taxon>
    </lineage>
</organism>
<evidence type="ECO:0000313" key="8">
    <source>
        <dbReference type="Proteomes" id="UP000663866"/>
    </source>
</evidence>
<dbReference type="AlphaFoldDB" id="A0A819HRI5"/>
<dbReference type="InterPro" id="IPR017850">
    <property type="entry name" value="Alkaline_phosphatase_core_sf"/>
</dbReference>
<gene>
    <name evidence="7" type="ORF">BYL167_LOCUS16141</name>
    <name evidence="3" type="ORF">CJN711_LOCUS1191</name>
    <name evidence="4" type="ORF">KQP761_LOCUS11309</name>
    <name evidence="6" type="ORF">OVN521_LOCUS9792</name>
    <name evidence="5" type="ORF">WKI299_LOCUS10796</name>
</gene>
<dbReference type="Gene3D" id="3.30.1360.180">
    <property type="match status" value="1"/>
</dbReference>
<accession>A0A819HRI5</accession>
<reference evidence="6" key="1">
    <citation type="submission" date="2021-02" db="EMBL/GenBank/DDBJ databases">
        <authorList>
            <person name="Nowell W R."/>
        </authorList>
    </citation>
    <scope>NUCLEOTIDE SEQUENCE</scope>
</reference>
<dbReference type="EMBL" id="CAJOBH010006117">
    <property type="protein sequence ID" value="CAF4045669.1"/>
    <property type="molecule type" value="Genomic_DNA"/>
</dbReference>
<keyword evidence="2" id="KW-0732">Signal</keyword>
<dbReference type="EMBL" id="CAJOBG010001211">
    <property type="protein sequence ID" value="CAF3906453.1"/>
    <property type="molecule type" value="Genomic_DNA"/>
</dbReference>
<keyword evidence="1" id="KW-1133">Transmembrane helix</keyword>
<dbReference type="GO" id="GO:0016787">
    <property type="term" value="F:hydrolase activity"/>
    <property type="evidence" value="ECO:0007669"/>
    <property type="project" value="UniProtKB-ARBA"/>
</dbReference>
<dbReference type="OrthoDB" id="415411at2759"/>
<dbReference type="Proteomes" id="UP000663855">
    <property type="component" value="Unassembled WGS sequence"/>
</dbReference>
<dbReference type="InterPro" id="IPR002591">
    <property type="entry name" value="Phosphodiest/P_Trfase"/>
</dbReference>
<dbReference type="Proteomes" id="UP000681967">
    <property type="component" value="Unassembled WGS sequence"/>
</dbReference>
<proteinExistence type="predicted"/>
<dbReference type="PANTHER" id="PTHR10151:SF120">
    <property type="entry name" value="BIS(5'-ADENOSYL)-TRIPHOSPHATASE"/>
    <property type="match status" value="1"/>
</dbReference>
<evidence type="ECO:0000256" key="1">
    <source>
        <dbReference type="SAM" id="Phobius"/>
    </source>
</evidence>
<feature type="signal peptide" evidence="2">
    <location>
        <begin position="1"/>
        <end position="18"/>
    </location>
</feature>
<dbReference type="Pfam" id="PF01663">
    <property type="entry name" value="Phosphodiest"/>
    <property type="match status" value="1"/>
</dbReference>
<evidence type="ECO:0000313" key="5">
    <source>
        <dbReference type="EMBL" id="CAF2053754.1"/>
    </source>
</evidence>
<feature type="transmembrane region" description="Helical" evidence="1">
    <location>
        <begin position="425"/>
        <end position="448"/>
    </location>
</feature>
<feature type="chain" id="PRO_5036235293" evidence="2">
    <location>
        <begin position="19"/>
        <end position="492"/>
    </location>
</feature>
<evidence type="ECO:0000256" key="2">
    <source>
        <dbReference type="SAM" id="SignalP"/>
    </source>
</evidence>
<evidence type="ECO:0000313" key="6">
    <source>
        <dbReference type="EMBL" id="CAF3906453.1"/>
    </source>
</evidence>
<dbReference type="PANTHER" id="PTHR10151">
    <property type="entry name" value="ECTONUCLEOTIDE PYROPHOSPHATASE/PHOSPHODIESTERASE"/>
    <property type="match status" value="1"/>
</dbReference>
<protein>
    <submittedName>
        <fullName evidence="6">Uncharacterized protein</fullName>
    </submittedName>
</protein>
<dbReference type="EMBL" id="CAJNOV010000084">
    <property type="protein sequence ID" value="CAF0977460.1"/>
    <property type="molecule type" value="Genomic_DNA"/>
</dbReference>
<name>A0A819HRI5_9BILA</name>
<dbReference type="Proteomes" id="UP000663856">
    <property type="component" value="Unassembled WGS sequence"/>
</dbReference>
<evidence type="ECO:0000313" key="3">
    <source>
        <dbReference type="EMBL" id="CAF0977460.1"/>
    </source>
</evidence>
<evidence type="ECO:0000313" key="4">
    <source>
        <dbReference type="EMBL" id="CAF1436739.1"/>
    </source>
</evidence>
<dbReference type="CDD" id="cd16018">
    <property type="entry name" value="Enpp"/>
    <property type="match status" value="1"/>
</dbReference>
<dbReference type="SUPFAM" id="SSF53649">
    <property type="entry name" value="Alkaline phosphatase-like"/>
    <property type="match status" value="1"/>
</dbReference>
<comment type="caution">
    <text evidence="6">The sequence shown here is derived from an EMBL/GenBank/DDBJ whole genome shotgun (WGS) entry which is preliminary data.</text>
</comment>
<dbReference type="Proteomes" id="UP000663866">
    <property type="component" value="Unassembled WGS sequence"/>
</dbReference>
<dbReference type="Gene3D" id="3.40.720.10">
    <property type="entry name" value="Alkaline Phosphatase, subunit A"/>
    <property type="match status" value="1"/>
</dbReference>
<keyword evidence="1" id="KW-0472">Membrane</keyword>
<evidence type="ECO:0000313" key="7">
    <source>
        <dbReference type="EMBL" id="CAF4045669.1"/>
    </source>
</evidence>